<proteinExistence type="predicted"/>
<dbReference type="PROSITE" id="PS51318">
    <property type="entry name" value="TAT"/>
    <property type="match status" value="1"/>
</dbReference>
<name>A0A853A458_9ACTN</name>
<dbReference type="InterPro" id="IPR002818">
    <property type="entry name" value="DJ-1/PfpI"/>
</dbReference>
<dbReference type="InterPro" id="IPR052158">
    <property type="entry name" value="INH-QAR"/>
</dbReference>
<reference evidence="3 4" key="1">
    <citation type="submission" date="2020-07" db="EMBL/GenBank/DDBJ databases">
        <title>Sequencing the genomes of 1000 actinobacteria strains.</title>
        <authorList>
            <person name="Klenk H.-P."/>
        </authorList>
    </citation>
    <scope>NUCLEOTIDE SEQUENCE [LARGE SCALE GENOMIC DNA]</scope>
    <source>
        <strain evidence="3 4">DSM 42178</strain>
    </source>
</reference>
<dbReference type="PANTHER" id="PTHR43130:SF3">
    <property type="entry name" value="HTH-TYPE TRANSCRIPTIONAL REGULATOR RV1931C"/>
    <property type="match status" value="1"/>
</dbReference>
<dbReference type="AlphaFoldDB" id="A0A853A458"/>
<gene>
    <name evidence="3" type="ORF">FHU37_005279</name>
</gene>
<dbReference type="SUPFAM" id="SSF52317">
    <property type="entry name" value="Class I glutamine amidotransferase-like"/>
    <property type="match status" value="1"/>
</dbReference>
<dbReference type="CDD" id="cd03139">
    <property type="entry name" value="GATase1_PfpI_2"/>
    <property type="match status" value="1"/>
</dbReference>
<dbReference type="EMBL" id="JACBZD010000002">
    <property type="protein sequence ID" value="NYI08250.1"/>
    <property type="molecule type" value="Genomic_DNA"/>
</dbReference>
<feature type="domain" description="DJ-1/PfpI" evidence="2">
    <location>
        <begin position="52"/>
        <end position="223"/>
    </location>
</feature>
<evidence type="ECO:0000259" key="2">
    <source>
        <dbReference type="Pfam" id="PF01965"/>
    </source>
</evidence>
<dbReference type="InterPro" id="IPR029062">
    <property type="entry name" value="Class_I_gatase-like"/>
</dbReference>
<evidence type="ECO:0000256" key="1">
    <source>
        <dbReference type="SAM" id="SignalP"/>
    </source>
</evidence>
<evidence type="ECO:0000313" key="3">
    <source>
        <dbReference type="EMBL" id="NYI08250.1"/>
    </source>
</evidence>
<protein>
    <submittedName>
        <fullName evidence="3">Transcriptional regulator GlxA family with amidase domain</fullName>
    </submittedName>
</protein>
<accession>A0A853A458</accession>
<dbReference type="Proteomes" id="UP000567795">
    <property type="component" value="Unassembled WGS sequence"/>
</dbReference>
<dbReference type="Gene3D" id="3.40.50.880">
    <property type="match status" value="1"/>
</dbReference>
<keyword evidence="4" id="KW-1185">Reference proteome</keyword>
<organism evidence="3 4">
    <name type="scientific">Allostreptomyces psammosilenae</name>
    <dbReference type="NCBI Taxonomy" id="1892865"/>
    <lineage>
        <taxon>Bacteria</taxon>
        <taxon>Bacillati</taxon>
        <taxon>Actinomycetota</taxon>
        <taxon>Actinomycetes</taxon>
        <taxon>Kitasatosporales</taxon>
        <taxon>Streptomycetaceae</taxon>
        <taxon>Allostreptomyces</taxon>
    </lineage>
</organism>
<dbReference type="PANTHER" id="PTHR43130">
    <property type="entry name" value="ARAC-FAMILY TRANSCRIPTIONAL REGULATOR"/>
    <property type="match status" value="1"/>
</dbReference>
<dbReference type="RefSeq" id="WP_179817100.1">
    <property type="nucleotide sequence ID" value="NZ_JACBZD010000002.1"/>
</dbReference>
<sequence length="251" mass="26314">MRRRNLIRTSLAAATGAVTATTALAPGAAHADAARAAAAPAAGDAARRRTVRIQLVMFEGVEELDFMASVEVFGLARALGADLSCTLVAAHETGTVTAGWGTPIVVERAWSPRDADVMIVAGGGYRTAEQPGVRREIERGVLPAKLAAAVRPGLVVVGVCTGVMLLSAAGITRGRPCTTHHRAVEDLRAQGGLVRPGRVVDDGDLVTAGGVTSGLDLSLWLVERHFGAELAVEVEEILEYERRGTVWRPAR</sequence>
<dbReference type="InterPro" id="IPR006311">
    <property type="entry name" value="TAT_signal"/>
</dbReference>
<comment type="caution">
    <text evidence="3">The sequence shown here is derived from an EMBL/GenBank/DDBJ whole genome shotgun (WGS) entry which is preliminary data.</text>
</comment>
<dbReference type="Pfam" id="PF01965">
    <property type="entry name" value="DJ-1_PfpI"/>
    <property type="match status" value="1"/>
</dbReference>
<feature type="chain" id="PRO_5039556683" evidence="1">
    <location>
        <begin position="26"/>
        <end position="251"/>
    </location>
</feature>
<keyword evidence="1" id="KW-0732">Signal</keyword>
<evidence type="ECO:0000313" key="4">
    <source>
        <dbReference type="Proteomes" id="UP000567795"/>
    </source>
</evidence>
<feature type="signal peptide" evidence="1">
    <location>
        <begin position="1"/>
        <end position="25"/>
    </location>
</feature>